<evidence type="ECO:0000256" key="2">
    <source>
        <dbReference type="SAM" id="MobiDB-lite"/>
    </source>
</evidence>
<keyword evidence="1" id="KW-0560">Oxidoreductase</keyword>
<evidence type="ECO:0000259" key="4">
    <source>
        <dbReference type="Pfam" id="PF08028"/>
    </source>
</evidence>
<dbReference type="InterPro" id="IPR036250">
    <property type="entry name" value="AcylCo_DH-like_C"/>
</dbReference>
<reference evidence="5 6" key="1">
    <citation type="submission" date="2019-09" db="EMBL/GenBank/DDBJ databases">
        <authorList>
            <person name="Leyn A S."/>
        </authorList>
    </citation>
    <scope>NUCLEOTIDE SEQUENCE [LARGE SCALE GENOMIC DNA]</scope>
    <source>
        <strain evidence="5">AA231_1</strain>
    </source>
</reference>
<dbReference type="GO" id="GO:0008470">
    <property type="term" value="F:3-methylbutanoyl-CoA dehydrogenase activity"/>
    <property type="evidence" value="ECO:0007669"/>
    <property type="project" value="TreeGrafter"/>
</dbReference>
<dbReference type="GO" id="GO:0006552">
    <property type="term" value="P:L-leucine catabolic process"/>
    <property type="evidence" value="ECO:0007669"/>
    <property type="project" value="TreeGrafter"/>
</dbReference>
<evidence type="ECO:0000256" key="1">
    <source>
        <dbReference type="ARBA" id="ARBA00023002"/>
    </source>
</evidence>
<evidence type="ECO:0000259" key="3">
    <source>
        <dbReference type="Pfam" id="PF02771"/>
    </source>
</evidence>
<evidence type="ECO:0000313" key="6">
    <source>
        <dbReference type="Proteomes" id="UP000399805"/>
    </source>
</evidence>
<dbReference type="Gene3D" id="1.10.540.10">
    <property type="entry name" value="Acyl-CoA dehydrogenase/oxidase, N-terminal domain"/>
    <property type="match status" value="1"/>
</dbReference>
<evidence type="ECO:0008006" key="7">
    <source>
        <dbReference type="Google" id="ProtNLM"/>
    </source>
</evidence>
<proteinExistence type="predicted"/>
<dbReference type="InterPro" id="IPR013786">
    <property type="entry name" value="AcylCoA_DH/ox_N"/>
</dbReference>
<feature type="region of interest" description="Disordered" evidence="2">
    <location>
        <begin position="341"/>
        <end position="392"/>
    </location>
</feature>
<dbReference type="GO" id="GO:0050660">
    <property type="term" value="F:flavin adenine dinucleotide binding"/>
    <property type="evidence" value="ECO:0007669"/>
    <property type="project" value="InterPro"/>
</dbReference>
<feature type="domain" description="Acyl-CoA dehydrogenase/oxidase N-terminal" evidence="3">
    <location>
        <begin position="14"/>
        <end position="89"/>
    </location>
</feature>
<gene>
    <name evidence="5" type="ORF">AA23TX_05127</name>
</gene>
<dbReference type="Pfam" id="PF08028">
    <property type="entry name" value="Acyl-CoA_dh_2"/>
    <property type="match status" value="1"/>
</dbReference>
<dbReference type="PANTHER" id="PTHR43884:SF12">
    <property type="entry name" value="ISOVALERYL-COA DEHYDROGENASE, MITOCHONDRIAL-RELATED"/>
    <property type="match status" value="1"/>
</dbReference>
<dbReference type="Gene3D" id="1.20.140.10">
    <property type="entry name" value="Butyryl-CoA Dehydrogenase, subunit A, domain 3"/>
    <property type="match status" value="1"/>
</dbReference>
<feature type="compositionally biased region" description="Low complexity" evidence="2">
    <location>
        <begin position="341"/>
        <end position="356"/>
    </location>
</feature>
<sequence length="392" mass="41182">MMGQATTDAVTAARELAPELSARAVEAEQLRTLPRDLVERARAAELFRLATPRALGGLELPPAEIVEVVEELCRADGSAGWTIMIGNGSAFLAWLDPAAATELTAAVPDPIGGGVFAPMGRLTSDGDGKFGLTGRWAFCSGSPHADLFFGGAFADGDPRDWRLAFVPAAGVRVLDNWDVTGLRGTGSHDVEIEAVVRAEHTASPFTNPARHEGPLWRFPFFTLVGTMMAGVPLGIARRALDEFTMFAPAKFRPPGPGPIAEDGDVQIALTRAEGQLRSARAFVFDALGELWETACAGDVPDVARRGQFLLATQQAMQASLNAVTTAFGFAGAGRCTRTSHCSAASATSTRLPSTSTSRRRLRSGTRSCGSESSSPPSGSSHGGSPLPPGHRD</sequence>
<protein>
    <recommendedName>
        <fullName evidence="7">Hydroxylase</fullName>
    </recommendedName>
</protein>
<dbReference type="SUPFAM" id="SSF47203">
    <property type="entry name" value="Acyl-CoA dehydrogenase C-terminal domain-like"/>
    <property type="match status" value="1"/>
</dbReference>
<dbReference type="EMBL" id="CABVGP010000002">
    <property type="protein sequence ID" value="VVJ20106.1"/>
    <property type="molecule type" value="Genomic_DNA"/>
</dbReference>
<organism evidence="5 6">
    <name type="scientific">Amycolatopsis camponoti</name>
    <dbReference type="NCBI Taxonomy" id="2606593"/>
    <lineage>
        <taxon>Bacteria</taxon>
        <taxon>Bacillati</taxon>
        <taxon>Actinomycetota</taxon>
        <taxon>Actinomycetes</taxon>
        <taxon>Pseudonocardiales</taxon>
        <taxon>Pseudonocardiaceae</taxon>
        <taxon>Amycolatopsis</taxon>
    </lineage>
</organism>
<keyword evidence="6" id="KW-1185">Reference proteome</keyword>
<dbReference type="Gene3D" id="2.40.110.10">
    <property type="entry name" value="Butyryl-CoA Dehydrogenase, subunit A, domain 2"/>
    <property type="match status" value="1"/>
</dbReference>
<dbReference type="InterPro" id="IPR037069">
    <property type="entry name" value="AcylCoA_DH/ox_N_sf"/>
</dbReference>
<dbReference type="PIRSF" id="PIRSF016578">
    <property type="entry name" value="HsaA"/>
    <property type="match status" value="1"/>
</dbReference>
<dbReference type="SUPFAM" id="SSF56645">
    <property type="entry name" value="Acyl-CoA dehydrogenase NM domain-like"/>
    <property type="match status" value="1"/>
</dbReference>
<dbReference type="PANTHER" id="PTHR43884">
    <property type="entry name" value="ACYL-COA DEHYDROGENASE"/>
    <property type="match status" value="1"/>
</dbReference>
<dbReference type="InterPro" id="IPR046373">
    <property type="entry name" value="Acyl-CoA_Oxase/DH_mid-dom_sf"/>
</dbReference>
<name>A0A6I8LX73_9PSEU</name>
<evidence type="ECO:0000313" key="5">
    <source>
        <dbReference type="EMBL" id="VVJ20106.1"/>
    </source>
</evidence>
<dbReference type="InterPro" id="IPR013107">
    <property type="entry name" value="Acyl-CoA_DH_C"/>
</dbReference>
<feature type="domain" description="Acyl-CoA dehydrogenase C-terminal" evidence="4">
    <location>
        <begin position="227"/>
        <end position="334"/>
    </location>
</feature>
<dbReference type="Pfam" id="PF02771">
    <property type="entry name" value="Acyl-CoA_dh_N"/>
    <property type="match status" value="1"/>
</dbReference>
<accession>A0A6I8LX73</accession>
<dbReference type="InterPro" id="IPR009100">
    <property type="entry name" value="AcylCoA_DH/oxidase_NM_dom_sf"/>
</dbReference>
<dbReference type="AlphaFoldDB" id="A0A6I8LX73"/>
<dbReference type="Proteomes" id="UP000399805">
    <property type="component" value="Unassembled WGS sequence"/>
</dbReference>
<feature type="compositionally biased region" description="Low complexity" evidence="2">
    <location>
        <begin position="364"/>
        <end position="384"/>
    </location>
</feature>